<accession>A0AA38SXD7</accession>
<keyword evidence="4" id="KW-1185">Reference proteome</keyword>
<proteinExistence type="predicted"/>
<dbReference type="PANTHER" id="PTHR33223">
    <property type="entry name" value="CCHC-TYPE DOMAIN-CONTAINING PROTEIN"/>
    <property type="match status" value="1"/>
</dbReference>
<feature type="compositionally biased region" description="Low complexity" evidence="1">
    <location>
        <begin position="144"/>
        <end position="153"/>
    </location>
</feature>
<sequence>MEIHETELIGIKPIEKELSSSAPEFIPRHLSEASEKSVTSNDVESLCEENLLEESSNVQTFEFSQSHKDLLSSNCEEESVSDSEVVSCSKEHSLNDKSVNQASELDPISDSKSVSSQVIESEIVAQPSDDGELKNSKRKSLNDVASTSTVSESSEPRFTRKQKEKWPKTNKPSVTVIAGSSMRRDPQRKPNVFQNKEPRFVRESCRKKPKTKKGSKFPTSVPIFENFNEKGTSSRDNKGHFGNSSRALIFEMGDEAPMWTTRRAAPTVPTNPITKPDLNKEIPGKLLHMIKDLTFDGKNDSNPIVHMENFVDICDLFKTEEGRDDAIRLRVFPLTLTGEARAWLRSLEPSSITTWEGLRSKFLSRFFPPSKIDKLRAEIRSFRQDDGETISEAWERFKHLLNSCPSHGLNKSEQVQTFYSGLAYSSRATLDSTAGGVFTYKTPTEGYKLLEDMLIPNIDWRTDKRCKSRGWPKKSQPSLIHPMN</sequence>
<gene>
    <name evidence="3" type="ORF">OSB04_019161</name>
</gene>
<reference evidence="3" key="1">
    <citation type="submission" date="2023-03" db="EMBL/GenBank/DDBJ databases">
        <title>Chromosome-scale reference genome and RAD-based genetic map of yellow starthistle (Centaurea solstitialis) reveal putative structural variation and QTLs associated with invader traits.</title>
        <authorList>
            <person name="Reatini B."/>
            <person name="Cang F.A."/>
            <person name="Jiang Q."/>
            <person name="Mckibben M.T.W."/>
            <person name="Barker M.S."/>
            <person name="Rieseberg L.H."/>
            <person name="Dlugosch K.M."/>
        </authorList>
    </citation>
    <scope>NUCLEOTIDE SEQUENCE</scope>
    <source>
        <strain evidence="3">CAN-66</strain>
        <tissue evidence="3">Leaf</tissue>
    </source>
</reference>
<dbReference type="Proteomes" id="UP001172457">
    <property type="component" value="Chromosome 5"/>
</dbReference>
<dbReference type="Pfam" id="PF03732">
    <property type="entry name" value="Retrotrans_gag"/>
    <property type="match status" value="1"/>
</dbReference>
<evidence type="ECO:0000256" key="1">
    <source>
        <dbReference type="SAM" id="MobiDB-lite"/>
    </source>
</evidence>
<comment type="caution">
    <text evidence="3">The sequence shown here is derived from an EMBL/GenBank/DDBJ whole genome shotgun (WGS) entry which is preliminary data.</text>
</comment>
<dbReference type="PANTHER" id="PTHR33223:SF11">
    <property type="entry name" value="ELEMENT PROTEIN, PUTATIVE-RELATED"/>
    <property type="match status" value="1"/>
</dbReference>
<evidence type="ECO:0000313" key="4">
    <source>
        <dbReference type="Proteomes" id="UP001172457"/>
    </source>
</evidence>
<dbReference type="InterPro" id="IPR005162">
    <property type="entry name" value="Retrotrans_gag_dom"/>
</dbReference>
<feature type="region of interest" description="Disordered" evidence="1">
    <location>
        <begin position="203"/>
        <end position="223"/>
    </location>
</feature>
<feature type="region of interest" description="Disordered" evidence="1">
    <location>
        <begin position="91"/>
        <end position="115"/>
    </location>
</feature>
<evidence type="ECO:0000259" key="2">
    <source>
        <dbReference type="Pfam" id="PF03732"/>
    </source>
</evidence>
<feature type="region of interest" description="Disordered" evidence="1">
    <location>
        <begin position="127"/>
        <end position="171"/>
    </location>
</feature>
<name>A0AA38SXD7_9ASTR</name>
<evidence type="ECO:0000313" key="3">
    <source>
        <dbReference type="EMBL" id="KAJ9546618.1"/>
    </source>
</evidence>
<dbReference type="AlphaFoldDB" id="A0AA38SXD7"/>
<protein>
    <recommendedName>
        <fullName evidence="2">Retrotransposon gag domain-containing protein</fullName>
    </recommendedName>
</protein>
<feature type="domain" description="Retrotransposon gag" evidence="2">
    <location>
        <begin position="331"/>
        <end position="423"/>
    </location>
</feature>
<organism evidence="3 4">
    <name type="scientific">Centaurea solstitialis</name>
    <name type="common">yellow star-thistle</name>
    <dbReference type="NCBI Taxonomy" id="347529"/>
    <lineage>
        <taxon>Eukaryota</taxon>
        <taxon>Viridiplantae</taxon>
        <taxon>Streptophyta</taxon>
        <taxon>Embryophyta</taxon>
        <taxon>Tracheophyta</taxon>
        <taxon>Spermatophyta</taxon>
        <taxon>Magnoliopsida</taxon>
        <taxon>eudicotyledons</taxon>
        <taxon>Gunneridae</taxon>
        <taxon>Pentapetalae</taxon>
        <taxon>asterids</taxon>
        <taxon>campanulids</taxon>
        <taxon>Asterales</taxon>
        <taxon>Asteraceae</taxon>
        <taxon>Carduoideae</taxon>
        <taxon>Cardueae</taxon>
        <taxon>Centaureinae</taxon>
        <taxon>Centaurea</taxon>
    </lineage>
</organism>
<dbReference type="EMBL" id="JARYMX010000005">
    <property type="protein sequence ID" value="KAJ9546618.1"/>
    <property type="molecule type" value="Genomic_DNA"/>
</dbReference>